<evidence type="ECO:0000313" key="2">
    <source>
        <dbReference type="Proteomes" id="UP000033622"/>
    </source>
</evidence>
<comment type="caution">
    <text evidence="1">The sequence shown here is derived from an EMBL/GenBank/DDBJ whole genome shotgun (WGS) entry which is preliminary data.</text>
</comment>
<name>A0A0F3PXF2_ANAPH</name>
<sequence>MCWTVPHAFSLRFLQKEVKLSYVFCEKEFLVALQLGCTLRIITKFFF</sequence>
<dbReference type="AlphaFoldDB" id="A0A0F3PXF2"/>
<dbReference type="EMBL" id="LAOF01000001">
    <property type="protein sequence ID" value="KJV84958.1"/>
    <property type="molecule type" value="Genomic_DNA"/>
</dbReference>
<dbReference type="PATRIC" id="fig|1359155.3.peg.978"/>
<reference evidence="1 2" key="1">
    <citation type="submission" date="2015-01" db="EMBL/GenBank/DDBJ databases">
        <title>Genome Sequencing of Rickettsiales.</title>
        <authorList>
            <person name="Daugherty S.C."/>
            <person name="Su Q."/>
            <person name="Abolude K."/>
            <person name="Beier-Sexton M."/>
            <person name="Carlyon J.A."/>
            <person name="Carter R."/>
            <person name="Day N.P."/>
            <person name="Dumler S.J."/>
            <person name="Dyachenko V."/>
            <person name="Godinez A."/>
            <person name="Kurtti T.J."/>
            <person name="Lichay M."/>
            <person name="Mullins K.E."/>
            <person name="Ott S."/>
            <person name="Pappas-Brown V."/>
            <person name="Paris D.H."/>
            <person name="Patel P."/>
            <person name="Richards A.L."/>
            <person name="Sadzewicz L."/>
            <person name="Sears K."/>
            <person name="Seidman D."/>
            <person name="Sengamalay N."/>
            <person name="Stenos J."/>
            <person name="Tallon L.J."/>
            <person name="Vincent G."/>
            <person name="Fraser C.M."/>
            <person name="Munderloh U."/>
            <person name="Dunning-Hotopp J.C."/>
        </authorList>
    </citation>
    <scope>NUCLEOTIDE SEQUENCE [LARGE SCALE GENOMIC DNA]</scope>
    <source>
        <strain evidence="1 2">ApWI1</strain>
    </source>
</reference>
<protein>
    <submittedName>
        <fullName evidence="1">Uncharacterized protein</fullName>
    </submittedName>
</protein>
<dbReference type="Proteomes" id="UP000033622">
    <property type="component" value="Unassembled WGS sequence"/>
</dbReference>
<proteinExistence type="predicted"/>
<organism evidence="1 2">
    <name type="scientific">Anaplasma phagocytophilum str. ApWI1</name>
    <dbReference type="NCBI Taxonomy" id="1359155"/>
    <lineage>
        <taxon>Bacteria</taxon>
        <taxon>Pseudomonadati</taxon>
        <taxon>Pseudomonadota</taxon>
        <taxon>Alphaproteobacteria</taxon>
        <taxon>Rickettsiales</taxon>
        <taxon>Anaplasmataceae</taxon>
        <taxon>Anaplasma</taxon>
        <taxon>phagocytophilum group</taxon>
    </lineage>
</organism>
<gene>
    <name evidence="1" type="ORF">APHWI1_0966</name>
</gene>
<evidence type="ECO:0000313" key="1">
    <source>
        <dbReference type="EMBL" id="KJV84958.1"/>
    </source>
</evidence>
<accession>A0A0F3PXF2</accession>